<proteinExistence type="predicted"/>
<accession>A0A5J4PU53</accession>
<sequence length="34" mass="4226">MTEFRKKHIHLQYPTVRERICILWIGASVLYFIY</sequence>
<evidence type="ECO:0000313" key="1">
    <source>
        <dbReference type="EMBL" id="KAA6313166.1"/>
    </source>
</evidence>
<comment type="caution">
    <text evidence="1">The sequence shown here is derived from an EMBL/GenBank/DDBJ whole genome shotgun (WGS) entry which is preliminary data.</text>
</comment>
<feature type="non-terminal residue" evidence="1">
    <location>
        <position position="34"/>
    </location>
</feature>
<organism evidence="1">
    <name type="scientific">termite gut metagenome</name>
    <dbReference type="NCBI Taxonomy" id="433724"/>
    <lineage>
        <taxon>unclassified sequences</taxon>
        <taxon>metagenomes</taxon>
        <taxon>organismal metagenomes</taxon>
    </lineage>
</organism>
<protein>
    <submittedName>
        <fullName evidence="1">Uncharacterized protein</fullName>
    </submittedName>
</protein>
<reference evidence="1" key="1">
    <citation type="submission" date="2019-03" db="EMBL/GenBank/DDBJ databases">
        <title>Single cell metagenomics reveals metabolic interactions within the superorganism composed of flagellate Streblomastix strix and complex community of Bacteroidetes bacteria on its surface.</title>
        <authorList>
            <person name="Treitli S.C."/>
            <person name="Kolisko M."/>
            <person name="Husnik F."/>
            <person name="Keeling P."/>
            <person name="Hampl V."/>
        </authorList>
    </citation>
    <scope>NUCLEOTIDE SEQUENCE</scope>
    <source>
        <strain evidence="1">STM</strain>
    </source>
</reference>
<dbReference type="EMBL" id="SNRY01006182">
    <property type="protein sequence ID" value="KAA6313166.1"/>
    <property type="molecule type" value="Genomic_DNA"/>
</dbReference>
<name>A0A5J4PU53_9ZZZZ</name>
<dbReference type="AlphaFoldDB" id="A0A5J4PU53"/>
<gene>
    <name evidence="1" type="ORF">EZS27_036019</name>
</gene>